<reference evidence="2 3" key="1">
    <citation type="submission" date="2018-12" db="EMBL/GenBank/DDBJ databases">
        <title>Mesorhizobium carbonis sp. nov., isolated from coal mine water.</title>
        <authorList>
            <person name="Xin W."/>
            <person name="Xu Z."/>
            <person name="Xiang F."/>
            <person name="Zhang J."/>
            <person name="Xi L."/>
            <person name="Liu J."/>
        </authorList>
    </citation>
    <scope>NUCLEOTIDE SEQUENCE [LARGE SCALE GENOMIC DNA]</scope>
    <source>
        <strain evidence="2 3">B2.3</strain>
    </source>
</reference>
<dbReference type="AlphaFoldDB" id="A0A3R9ZQT1"/>
<dbReference type="RefSeq" id="WP_126700867.1">
    <property type="nucleotide sequence ID" value="NZ_RWKW01000055.1"/>
</dbReference>
<keyword evidence="1" id="KW-0812">Transmembrane</keyword>
<accession>A0A3R9ZQT1</accession>
<evidence type="ECO:0008006" key="4">
    <source>
        <dbReference type="Google" id="ProtNLM"/>
    </source>
</evidence>
<organism evidence="2 3">
    <name type="scientific">Aquibium carbonis</name>
    <dbReference type="NCBI Taxonomy" id="2495581"/>
    <lineage>
        <taxon>Bacteria</taxon>
        <taxon>Pseudomonadati</taxon>
        <taxon>Pseudomonadota</taxon>
        <taxon>Alphaproteobacteria</taxon>
        <taxon>Hyphomicrobiales</taxon>
        <taxon>Phyllobacteriaceae</taxon>
        <taxon>Aquibium</taxon>
    </lineage>
</organism>
<evidence type="ECO:0000256" key="1">
    <source>
        <dbReference type="SAM" id="Phobius"/>
    </source>
</evidence>
<comment type="caution">
    <text evidence="2">The sequence shown here is derived from an EMBL/GenBank/DDBJ whole genome shotgun (WGS) entry which is preliminary data.</text>
</comment>
<keyword evidence="1" id="KW-1133">Transmembrane helix</keyword>
<keyword evidence="1" id="KW-0472">Membrane</keyword>
<keyword evidence="3" id="KW-1185">Reference proteome</keyword>
<evidence type="ECO:0000313" key="2">
    <source>
        <dbReference type="EMBL" id="RST85517.1"/>
    </source>
</evidence>
<proteinExistence type="predicted"/>
<sequence length="244" mass="26392">MQASTGEGGTVRRIDDQLMVRVFVAFLLLALVSALISVGGKWIGRSIALAGHTEDVTTREIVIGNNVIVVPANAIRFETDRRDGVAGSLRLYLRWPDMQGYTASTRDDFNHAGGSRNILFVSFEPQIMSRDMSGRFDPIYASLIEPPGTPGPAGLTVHGFKPQSGYLDERLVVGPQEQGSRFVARCLTGVVAVESLADCERDLIVGDGLVLVYRFPSSLLGDWRAIDAAVLAYARDALKTPRGG</sequence>
<dbReference type="OrthoDB" id="7959514at2"/>
<evidence type="ECO:0000313" key="3">
    <source>
        <dbReference type="Proteomes" id="UP000278398"/>
    </source>
</evidence>
<gene>
    <name evidence="2" type="ORF">EJC49_15635</name>
</gene>
<dbReference type="Proteomes" id="UP000278398">
    <property type="component" value="Unassembled WGS sequence"/>
</dbReference>
<name>A0A3R9ZQT1_9HYPH</name>
<feature type="transmembrane region" description="Helical" evidence="1">
    <location>
        <begin position="18"/>
        <end position="38"/>
    </location>
</feature>
<dbReference type="EMBL" id="RWKW01000055">
    <property type="protein sequence ID" value="RST85517.1"/>
    <property type="molecule type" value="Genomic_DNA"/>
</dbReference>
<protein>
    <recommendedName>
        <fullName evidence="4">Transmembrane anchored protein</fullName>
    </recommendedName>
</protein>